<keyword evidence="3" id="KW-1185">Reference proteome</keyword>
<dbReference type="PROSITE" id="PS50088">
    <property type="entry name" value="ANK_REPEAT"/>
    <property type="match status" value="1"/>
</dbReference>
<dbReference type="Gene3D" id="1.25.40.20">
    <property type="entry name" value="Ankyrin repeat-containing domain"/>
    <property type="match status" value="1"/>
</dbReference>
<dbReference type="SMART" id="SM00248">
    <property type="entry name" value="ANK"/>
    <property type="match status" value="2"/>
</dbReference>
<accession>A0AAD9JGG5</accession>
<evidence type="ECO:0000313" key="2">
    <source>
        <dbReference type="EMBL" id="KAK2152203.1"/>
    </source>
</evidence>
<reference evidence="2" key="1">
    <citation type="journal article" date="2023" name="Mol. Biol. Evol.">
        <title>Third-Generation Sequencing Reveals the Adaptive Role of the Epigenome in Three Deep-Sea Polychaetes.</title>
        <authorList>
            <person name="Perez M."/>
            <person name="Aroh O."/>
            <person name="Sun Y."/>
            <person name="Lan Y."/>
            <person name="Juniper S.K."/>
            <person name="Young C.R."/>
            <person name="Angers B."/>
            <person name="Qian P.Y."/>
        </authorList>
    </citation>
    <scope>NUCLEOTIDE SEQUENCE</scope>
    <source>
        <strain evidence="2">P08H-3</strain>
    </source>
</reference>
<dbReference type="PROSITE" id="PS50297">
    <property type="entry name" value="ANK_REP_REGION"/>
    <property type="match status" value="1"/>
</dbReference>
<proteinExistence type="predicted"/>
<sequence length="94" mass="10180">MANGDNDFEWAVKNGDLDMVKTFLAKNKDAAGKHLSSGRNPLVMAADYGQKDVLEYLLASGANVNGADKNQKAPNGETYYDSAETDKIKALLKQ</sequence>
<keyword evidence="1" id="KW-0040">ANK repeat</keyword>
<evidence type="ECO:0000256" key="1">
    <source>
        <dbReference type="PROSITE-ProRule" id="PRU00023"/>
    </source>
</evidence>
<dbReference type="Pfam" id="PF12796">
    <property type="entry name" value="Ank_2"/>
    <property type="match status" value="1"/>
</dbReference>
<feature type="repeat" description="ANK" evidence="1">
    <location>
        <begin position="37"/>
        <end position="69"/>
    </location>
</feature>
<evidence type="ECO:0008006" key="4">
    <source>
        <dbReference type="Google" id="ProtNLM"/>
    </source>
</evidence>
<dbReference type="InterPro" id="IPR002110">
    <property type="entry name" value="Ankyrin_rpt"/>
</dbReference>
<evidence type="ECO:0000313" key="3">
    <source>
        <dbReference type="Proteomes" id="UP001208570"/>
    </source>
</evidence>
<organism evidence="2 3">
    <name type="scientific">Paralvinella palmiformis</name>
    <dbReference type="NCBI Taxonomy" id="53620"/>
    <lineage>
        <taxon>Eukaryota</taxon>
        <taxon>Metazoa</taxon>
        <taxon>Spiralia</taxon>
        <taxon>Lophotrochozoa</taxon>
        <taxon>Annelida</taxon>
        <taxon>Polychaeta</taxon>
        <taxon>Sedentaria</taxon>
        <taxon>Canalipalpata</taxon>
        <taxon>Terebellida</taxon>
        <taxon>Terebelliformia</taxon>
        <taxon>Alvinellidae</taxon>
        <taxon>Paralvinella</taxon>
    </lineage>
</organism>
<dbReference type="AlphaFoldDB" id="A0AAD9JGG5"/>
<dbReference type="EMBL" id="JAODUP010000337">
    <property type="protein sequence ID" value="KAK2152203.1"/>
    <property type="molecule type" value="Genomic_DNA"/>
</dbReference>
<protein>
    <recommendedName>
        <fullName evidence="4">Ankyrin repeat domain-containing protein</fullName>
    </recommendedName>
</protein>
<name>A0AAD9JGG5_9ANNE</name>
<dbReference type="SUPFAM" id="SSF48403">
    <property type="entry name" value="Ankyrin repeat"/>
    <property type="match status" value="1"/>
</dbReference>
<dbReference type="InterPro" id="IPR036770">
    <property type="entry name" value="Ankyrin_rpt-contain_sf"/>
</dbReference>
<comment type="caution">
    <text evidence="2">The sequence shown here is derived from an EMBL/GenBank/DDBJ whole genome shotgun (WGS) entry which is preliminary data.</text>
</comment>
<dbReference type="Proteomes" id="UP001208570">
    <property type="component" value="Unassembled WGS sequence"/>
</dbReference>
<gene>
    <name evidence="2" type="ORF">LSH36_337g02010</name>
</gene>